<name>A0ABP0TI75_9BRYO</name>
<keyword evidence="2" id="KW-0812">Transmembrane</keyword>
<reference evidence="3" key="1">
    <citation type="submission" date="2024-02" db="EMBL/GenBank/DDBJ databases">
        <authorList>
            <consortium name="ELIXIR-Norway"/>
            <consortium name="Elixir Norway"/>
        </authorList>
    </citation>
    <scope>NUCLEOTIDE SEQUENCE</scope>
</reference>
<keyword evidence="2" id="KW-1133">Transmembrane helix</keyword>
<keyword evidence="4" id="KW-1185">Reference proteome</keyword>
<evidence type="ECO:0000313" key="3">
    <source>
        <dbReference type="EMBL" id="CAK9196667.1"/>
    </source>
</evidence>
<protein>
    <submittedName>
        <fullName evidence="3">Uncharacterized protein</fullName>
    </submittedName>
</protein>
<evidence type="ECO:0000256" key="1">
    <source>
        <dbReference type="SAM" id="MobiDB-lite"/>
    </source>
</evidence>
<feature type="compositionally biased region" description="Acidic residues" evidence="1">
    <location>
        <begin position="195"/>
        <end position="209"/>
    </location>
</feature>
<evidence type="ECO:0000313" key="4">
    <source>
        <dbReference type="Proteomes" id="UP001497512"/>
    </source>
</evidence>
<feature type="region of interest" description="Disordered" evidence="1">
    <location>
        <begin position="177"/>
        <end position="220"/>
    </location>
</feature>
<dbReference type="Proteomes" id="UP001497512">
    <property type="component" value="Chromosome 11"/>
</dbReference>
<gene>
    <name evidence="3" type="ORF">CSSPTR1EN2_LOCUS3588</name>
</gene>
<feature type="transmembrane region" description="Helical" evidence="2">
    <location>
        <begin position="21"/>
        <end position="45"/>
    </location>
</feature>
<accession>A0ABP0TI75</accession>
<evidence type="ECO:0000256" key="2">
    <source>
        <dbReference type="SAM" id="Phobius"/>
    </source>
</evidence>
<organism evidence="3 4">
    <name type="scientific">Sphagnum troendelagicum</name>
    <dbReference type="NCBI Taxonomy" id="128251"/>
    <lineage>
        <taxon>Eukaryota</taxon>
        <taxon>Viridiplantae</taxon>
        <taxon>Streptophyta</taxon>
        <taxon>Embryophyta</taxon>
        <taxon>Bryophyta</taxon>
        <taxon>Sphagnophytina</taxon>
        <taxon>Sphagnopsida</taxon>
        <taxon>Sphagnales</taxon>
        <taxon>Sphagnaceae</taxon>
        <taxon>Sphagnum</taxon>
    </lineage>
</organism>
<dbReference type="EMBL" id="OZ019903">
    <property type="protein sequence ID" value="CAK9196667.1"/>
    <property type="molecule type" value="Genomic_DNA"/>
</dbReference>
<keyword evidence="2" id="KW-0472">Membrane</keyword>
<proteinExistence type="predicted"/>
<sequence>MPKSSEWSSRNQSSLKANSRPLVPSAAAHIHLVWCIIVLLMFQHWASSTSAARPSHQLVGLQLVESAAYAETLKAARAIDQDAVSIPPSSLKILERHWIRPLATESAGDESFILKLLSTHMCCQGNMQGTPTAANSVQSLIRSFIKRSRICTGTRKTSALEELPGCSYSRGNDFNRRRKLRSKNATTAPPVTAEAMDDMESVDDMESDYSDPQTHPPKGN</sequence>